<feature type="transmembrane region" description="Helical" evidence="1">
    <location>
        <begin position="12"/>
        <end position="32"/>
    </location>
</feature>
<sequence length="239" mass="27413">MGVMRQRGFSLIELMIATTLLSLVMFAGYYSYSLYSGAWNKRVEYFWKYAKEDVVQVKLVELFQGMAPYLIKKERGNEAFIAFSGTSQTMTFISQGGFFAHGYVVAKLEVVTAQQSGKTRLQYSEAKIGAQPLLHWEVEQLEFTEPYIIFDDLVSAKFSYYGWQDYASAFRKDDDELLITDTSKYQRWFDNYLAKEKRLSPLKIRLQLQATQTSRESDIILPLYSAPELVVSSGSGANF</sequence>
<dbReference type="AlphaFoldDB" id="A0A8I0MXR8"/>
<keyword evidence="1" id="KW-0472">Membrane</keyword>
<evidence type="ECO:0000256" key="1">
    <source>
        <dbReference type="SAM" id="Phobius"/>
    </source>
</evidence>
<keyword evidence="3" id="KW-1185">Reference proteome</keyword>
<comment type="caution">
    <text evidence="2">The sequence shown here is derived from an EMBL/GenBank/DDBJ whole genome shotgun (WGS) entry which is preliminary data.</text>
</comment>
<evidence type="ECO:0000313" key="2">
    <source>
        <dbReference type="EMBL" id="MBE0347278.1"/>
    </source>
</evidence>
<keyword evidence="1" id="KW-0812">Transmembrane</keyword>
<dbReference type="Pfam" id="PF07963">
    <property type="entry name" value="N_methyl"/>
    <property type="match status" value="1"/>
</dbReference>
<organism evidence="2 3">
    <name type="scientific">Pseudoalteromonas peptidolytica F12-50-A1</name>
    <dbReference type="NCBI Taxonomy" id="1315280"/>
    <lineage>
        <taxon>Bacteria</taxon>
        <taxon>Pseudomonadati</taxon>
        <taxon>Pseudomonadota</taxon>
        <taxon>Gammaproteobacteria</taxon>
        <taxon>Alteromonadales</taxon>
        <taxon>Pseudoalteromonadaceae</taxon>
        <taxon>Pseudoalteromonas</taxon>
    </lineage>
</organism>
<evidence type="ECO:0000313" key="3">
    <source>
        <dbReference type="Proteomes" id="UP000660708"/>
    </source>
</evidence>
<dbReference type="PROSITE" id="PS00409">
    <property type="entry name" value="PROKAR_NTER_METHYL"/>
    <property type="match status" value="1"/>
</dbReference>
<dbReference type="Proteomes" id="UP000660708">
    <property type="component" value="Unassembled WGS sequence"/>
</dbReference>
<reference evidence="2 3" key="1">
    <citation type="submission" date="2015-06" db="EMBL/GenBank/DDBJ databases">
        <title>Genome sequence of Pseudoalteromonas peptidolytica.</title>
        <authorList>
            <person name="Xie B.-B."/>
            <person name="Rong J.-C."/>
            <person name="Qin Q.-L."/>
            <person name="Zhang Y.-Z."/>
        </authorList>
    </citation>
    <scope>NUCLEOTIDE SEQUENCE [LARGE SCALE GENOMIC DNA]</scope>
    <source>
        <strain evidence="2 3">F12-50-A1</strain>
    </source>
</reference>
<accession>A0A8I0MXR8</accession>
<keyword evidence="1" id="KW-1133">Transmembrane helix</keyword>
<evidence type="ECO:0008006" key="4">
    <source>
        <dbReference type="Google" id="ProtNLM"/>
    </source>
</evidence>
<name>A0A8I0MXR8_9GAMM</name>
<dbReference type="InterPro" id="IPR012902">
    <property type="entry name" value="N_methyl_site"/>
</dbReference>
<dbReference type="NCBIfam" id="TIGR02532">
    <property type="entry name" value="IV_pilin_GFxxxE"/>
    <property type="match status" value="1"/>
</dbReference>
<dbReference type="EMBL" id="AQHF01000026">
    <property type="protein sequence ID" value="MBE0347278.1"/>
    <property type="molecule type" value="Genomic_DNA"/>
</dbReference>
<gene>
    <name evidence="2" type="ORF">PPEP_a1694</name>
</gene>
<protein>
    <recommendedName>
        <fullName evidence="4">Prepilin-type N-terminal cleavage/methylation domain-containing protein</fullName>
    </recommendedName>
</protein>
<proteinExistence type="predicted"/>